<evidence type="ECO:0000256" key="2">
    <source>
        <dbReference type="ARBA" id="ARBA00007296"/>
    </source>
</evidence>
<evidence type="ECO:0000313" key="10">
    <source>
        <dbReference type="EMBL" id="HDM90731.1"/>
    </source>
</evidence>
<dbReference type="AlphaFoldDB" id="A0A7C1BAT8"/>
<dbReference type="NCBIfam" id="NF005124">
    <property type="entry name" value="PRK06558.1"/>
    <property type="match status" value="1"/>
</dbReference>
<dbReference type="FunFam" id="1.20.120.610:FF:000005">
    <property type="entry name" value="V-type sodium ATPase subunit K"/>
    <property type="match status" value="1"/>
</dbReference>
<dbReference type="Gene3D" id="1.20.120.610">
    <property type="entry name" value="lithium bound rotor ring of v- atpase"/>
    <property type="match status" value="1"/>
</dbReference>
<evidence type="ECO:0000256" key="8">
    <source>
        <dbReference type="RuleBase" id="RU363060"/>
    </source>
</evidence>
<keyword evidence="7 8" id="KW-0472">Membrane</keyword>
<evidence type="ECO:0000256" key="5">
    <source>
        <dbReference type="ARBA" id="ARBA00022989"/>
    </source>
</evidence>
<dbReference type="PRINTS" id="PR00122">
    <property type="entry name" value="VACATPASE"/>
</dbReference>
<evidence type="ECO:0000259" key="9">
    <source>
        <dbReference type="Pfam" id="PF00137"/>
    </source>
</evidence>
<dbReference type="SUPFAM" id="SSF81333">
    <property type="entry name" value="F1F0 ATP synthase subunit C"/>
    <property type="match status" value="2"/>
</dbReference>
<dbReference type="EMBL" id="DRBW01000219">
    <property type="protein sequence ID" value="HDM90731.1"/>
    <property type="molecule type" value="Genomic_DNA"/>
</dbReference>
<keyword evidence="5 8" id="KW-1133">Transmembrane helix</keyword>
<evidence type="ECO:0000256" key="1">
    <source>
        <dbReference type="ARBA" id="ARBA00004141"/>
    </source>
</evidence>
<dbReference type="PANTHER" id="PTHR10263">
    <property type="entry name" value="V-TYPE PROTON ATPASE PROTEOLIPID SUBUNIT"/>
    <property type="match status" value="1"/>
</dbReference>
<proteinExistence type="inferred from homology"/>
<feature type="domain" description="V-ATPase proteolipid subunit C-like" evidence="9">
    <location>
        <begin position="92"/>
        <end position="150"/>
    </location>
</feature>
<name>A0A7C1BAT8_UNCW3</name>
<organism evidence="10">
    <name type="scientific">candidate division WOR-3 bacterium</name>
    <dbReference type="NCBI Taxonomy" id="2052148"/>
    <lineage>
        <taxon>Bacteria</taxon>
        <taxon>Bacteria division WOR-3</taxon>
    </lineage>
</organism>
<sequence length="156" mass="15842">MESGLIVAIAGAGLAAFLAGIGSAVGIGLAGRSAAGVLAEDPDKFGRLFLLVALPGTQGFYGFIAALFVILKVGLLSTPKAISLAQGWQIFFASLPVAFAGLFSGIHQGKVCAAGVEMGAKRPEATMKAVIYGAMVETYAVLGLLITLFLLIGIKV</sequence>
<evidence type="ECO:0000256" key="6">
    <source>
        <dbReference type="ARBA" id="ARBA00023065"/>
    </source>
</evidence>
<accession>A0A7C1BAT8</accession>
<evidence type="ECO:0000256" key="4">
    <source>
        <dbReference type="ARBA" id="ARBA00022692"/>
    </source>
</evidence>
<gene>
    <name evidence="10" type="ORF">ENG67_05970</name>
</gene>
<dbReference type="CDD" id="cd18179">
    <property type="entry name" value="ATP-synt_Vo_Ao_c_NTPK_rpt1"/>
    <property type="match status" value="1"/>
</dbReference>
<keyword evidence="6 8" id="KW-0406">Ion transport</keyword>
<dbReference type="Proteomes" id="UP000885931">
    <property type="component" value="Unassembled WGS sequence"/>
</dbReference>
<feature type="domain" description="V-ATPase proteolipid subunit C-like" evidence="9">
    <location>
        <begin position="11"/>
        <end position="68"/>
    </location>
</feature>
<dbReference type="InterPro" id="IPR002379">
    <property type="entry name" value="ATPase_proteolipid_c-like_dom"/>
</dbReference>
<comment type="similarity">
    <text evidence="2 8">Belongs to the V-ATPase proteolipid subunit family.</text>
</comment>
<reference evidence="10" key="1">
    <citation type="journal article" date="2020" name="mSystems">
        <title>Genome- and Community-Level Interaction Insights into Carbon Utilization and Element Cycling Functions of Hydrothermarchaeota in Hydrothermal Sediment.</title>
        <authorList>
            <person name="Zhou Z."/>
            <person name="Liu Y."/>
            <person name="Xu W."/>
            <person name="Pan J."/>
            <person name="Luo Z.H."/>
            <person name="Li M."/>
        </authorList>
    </citation>
    <scope>NUCLEOTIDE SEQUENCE [LARGE SCALE GENOMIC DNA]</scope>
    <source>
        <strain evidence="10">HyVt-237</strain>
    </source>
</reference>
<dbReference type="GO" id="GO:0033179">
    <property type="term" value="C:proton-transporting V-type ATPase, V0 domain"/>
    <property type="evidence" value="ECO:0007669"/>
    <property type="project" value="InterPro"/>
</dbReference>
<feature type="transmembrane region" description="Helical" evidence="8">
    <location>
        <begin position="49"/>
        <end position="75"/>
    </location>
</feature>
<comment type="subcellular location">
    <subcellularLocation>
        <location evidence="1">Membrane</location>
        <topology evidence="1">Multi-pass membrane protein</topology>
    </subcellularLocation>
</comment>
<keyword evidence="3 8" id="KW-0813">Transport</keyword>
<comment type="caution">
    <text evidence="10">The sequence shown here is derived from an EMBL/GenBank/DDBJ whole genome shotgun (WGS) entry which is preliminary data.</text>
</comment>
<dbReference type="InterPro" id="IPR000245">
    <property type="entry name" value="ATPase_proteolipid_csu"/>
</dbReference>
<keyword evidence="4 8" id="KW-0812">Transmembrane</keyword>
<dbReference type="Pfam" id="PF00137">
    <property type="entry name" value="ATP-synt_C"/>
    <property type="match status" value="2"/>
</dbReference>
<dbReference type="GO" id="GO:0046961">
    <property type="term" value="F:proton-transporting ATPase activity, rotational mechanism"/>
    <property type="evidence" value="ECO:0007669"/>
    <property type="project" value="InterPro"/>
</dbReference>
<feature type="transmembrane region" description="Helical" evidence="8">
    <location>
        <begin position="129"/>
        <end position="154"/>
    </location>
</feature>
<evidence type="ECO:0000256" key="7">
    <source>
        <dbReference type="ARBA" id="ARBA00023136"/>
    </source>
</evidence>
<evidence type="ECO:0000256" key="3">
    <source>
        <dbReference type="ARBA" id="ARBA00022448"/>
    </source>
</evidence>
<feature type="transmembrane region" description="Helical" evidence="8">
    <location>
        <begin position="87"/>
        <end position="109"/>
    </location>
</feature>
<protein>
    <submittedName>
        <fullName evidence="10">V-type ATP synthase subunit K</fullName>
    </submittedName>
</protein>
<dbReference type="InterPro" id="IPR035921">
    <property type="entry name" value="F/V-ATP_Csub_sf"/>
</dbReference>
<dbReference type="CDD" id="cd18180">
    <property type="entry name" value="ATP-synt_Vo_Ao_c_NTPK_rpt2"/>
    <property type="match status" value="1"/>
</dbReference>